<sequence>MSNKAYLDFINEQKDHFNRHLSSGFNQTWNDMYWQGGKKGSGWLYCRSKDVNLVFNEGKRLKGLPAFDISENFYDFFRSILVLSYRRSNSKASPQKLHAELLILKRWYYSLVTLTGDNSPQSLCTEVLVNAFEIQVKNSNPKSLPDIAGTYLRLQELINKHMHLSKRLEFENDYNYLSSENRTPNARKTKELIDKLDIDEDEVDTKKLISIQTFINIASLKSLCQTNSEKILLNLLTILIVTGFRSTEAILLKKDCLIKKPLLDPSSGSTLKHNGIEQYSLGIRYYGAKGAGERIHWVEPSSSSLIERLVLDTIELTEKPRNTLKYLRSKNLIDFLPKAIDDIESDLIELDDLMNLLFHLKESKLGRAGQRDMALKSFKSAGVVPDKELPSGKGILRYYSKKTINEFIKSLSDYDKSNPIDYIFNYEGKQEVVPFEDLLFIHEYRSTNLKRNFYNKTNIIPLTNTLINGFLGATRNISVFEKFDLKDKDDVHSKITSHIPRHNINTFLAIAEVSEHLQAMLMGRTNPSQNKSYQHLSLRQKTFKADLSSKKAASKVDSVTLSEHNALISQEPLVKTPIDTLLEDLSLYASPDRSLENNIRSNLHTFDNKDEIADFFKPLPSDVLFNDFIEGLGQSYQNELINSEVLADELIKRHAYLYPLPFGSCTRNIGANGCPKRLACQTGSPCSDFTVTGRLGELNNLIEVKKSLMEQYEFISNSYSISHPNKILDKTKNQLQNLQTIEDKMIERQQGLTKISIYKHDEGVKRLPITISELFTIEYDKSKSKELI</sequence>
<accession>A0AAW4IXI2</accession>
<proteinExistence type="predicted"/>
<evidence type="ECO:0000313" key="2">
    <source>
        <dbReference type="Proteomes" id="UP000664161"/>
    </source>
</evidence>
<evidence type="ECO:0000313" key="1">
    <source>
        <dbReference type="EMBL" id="MBO1516947.1"/>
    </source>
</evidence>
<reference evidence="1 2" key="1">
    <citation type="submission" date="2021-03" db="EMBL/GenBank/DDBJ databases">
        <authorList>
            <person name="Shang D.-D."/>
            <person name="Du Z.-J."/>
            <person name="Chen G.-J."/>
        </authorList>
    </citation>
    <scope>NUCLEOTIDE SEQUENCE [LARGE SCALE GENOMIC DNA]</scope>
    <source>
        <strain evidence="1 2">F2608</strain>
    </source>
</reference>
<organism evidence="1 2">
    <name type="scientific">Psychrobacter halodurans</name>
    <dbReference type="NCBI Taxonomy" id="2818439"/>
    <lineage>
        <taxon>Bacteria</taxon>
        <taxon>Pseudomonadati</taxon>
        <taxon>Pseudomonadota</taxon>
        <taxon>Gammaproteobacteria</taxon>
        <taxon>Moraxellales</taxon>
        <taxon>Moraxellaceae</taxon>
        <taxon>Psychrobacter</taxon>
    </lineage>
</organism>
<protein>
    <recommendedName>
        <fullName evidence="3">Integrase</fullName>
    </recommendedName>
</protein>
<name>A0AAW4IXI2_9GAMM</name>
<dbReference type="AlphaFoldDB" id="A0AAW4IXI2"/>
<dbReference type="RefSeq" id="WP_207969552.1">
    <property type="nucleotide sequence ID" value="NZ_JAGBKN010000010.1"/>
</dbReference>
<dbReference type="Proteomes" id="UP000664161">
    <property type="component" value="Unassembled WGS sequence"/>
</dbReference>
<dbReference type="EMBL" id="JAGBKN010000010">
    <property type="protein sequence ID" value="MBO1516947.1"/>
    <property type="molecule type" value="Genomic_DNA"/>
</dbReference>
<gene>
    <name evidence="1" type="ORF">J3491_06320</name>
</gene>
<keyword evidence="2" id="KW-1185">Reference proteome</keyword>
<comment type="caution">
    <text evidence="1">The sequence shown here is derived from an EMBL/GenBank/DDBJ whole genome shotgun (WGS) entry which is preliminary data.</text>
</comment>
<evidence type="ECO:0008006" key="3">
    <source>
        <dbReference type="Google" id="ProtNLM"/>
    </source>
</evidence>